<feature type="transmembrane region" description="Helical" evidence="6">
    <location>
        <begin position="333"/>
        <end position="352"/>
    </location>
</feature>
<organism evidence="7 8">
    <name type="scientific">Catenibacillus scindens</name>
    <dbReference type="NCBI Taxonomy" id="673271"/>
    <lineage>
        <taxon>Bacteria</taxon>
        <taxon>Bacillati</taxon>
        <taxon>Bacillota</taxon>
        <taxon>Clostridia</taxon>
        <taxon>Lachnospirales</taxon>
        <taxon>Lachnospiraceae</taxon>
        <taxon>Catenibacillus</taxon>
    </lineage>
</organism>
<proteinExistence type="predicted"/>
<feature type="transmembrane region" description="Helical" evidence="6">
    <location>
        <begin position="404"/>
        <end position="423"/>
    </location>
</feature>
<evidence type="ECO:0000256" key="6">
    <source>
        <dbReference type="SAM" id="Phobius"/>
    </source>
</evidence>
<feature type="transmembrane region" description="Helical" evidence="6">
    <location>
        <begin position="295"/>
        <end position="321"/>
    </location>
</feature>
<dbReference type="AlphaFoldDB" id="A0A7W8H8T6"/>
<dbReference type="Pfam" id="PF01943">
    <property type="entry name" value="Polysacc_synt"/>
    <property type="match status" value="1"/>
</dbReference>
<feature type="transmembrane region" description="Helical" evidence="6">
    <location>
        <begin position="12"/>
        <end position="35"/>
    </location>
</feature>
<evidence type="ECO:0000256" key="1">
    <source>
        <dbReference type="ARBA" id="ARBA00004651"/>
    </source>
</evidence>
<dbReference type="InterPro" id="IPR002797">
    <property type="entry name" value="Polysacc_synth"/>
</dbReference>
<keyword evidence="8" id="KW-1185">Reference proteome</keyword>
<evidence type="ECO:0000256" key="5">
    <source>
        <dbReference type="ARBA" id="ARBA00023136"/>
    </source>
</evidence>
<reference evidence="7 8" key="1">
    <citation type="submission" date="2020-08" db="EMBL/GenBank/DDBJ databases">
        <title>Genomic Encyclopedia of Type Strains, Phase IV (KMG-IV): sequencing the most valuable type-strain genomes for metagenomic binning, comparative biology and taxonomic classification.</title>
        <authorList>
            <person name="Goeker M."/>
        </authorList>
    </citation>
    <scope>NUCLEOTIDE SEQUENCE [LARGE SCALE GENOMIC DNA]</scope>
    <source>
        <strain evidence="7 8">DSM 106146</strain>
    </source>
</reference>
<keyword evidence="5 6" id="KW-0472">Membrane</keyword>
<evidence type="ECO:0000256" key="3">
    <source>
        <dbReference type="ARBA" id="ARBA00022692"/>
    </source>
</evidence>
<name>A0A7W8H8T6_9FIRM</name>
<protein>
    <submittedName>
        <fullName evidence="7">Stage V sporulation protein B</fullName>
    </submittedName>
</protein>
<feature type="transmembrane region" description="Helical" evidence="6">
    <location>
        <begin position="195"/>
        <end position="217"/>
    </location>
</feature>
<dbReference type="CDD" id="cd13124">
    <property type="entry name" value="MATE_SpoVB_like"/>
    <property type="match status" value="1"/>
</dbReference>
<dbReference type="PANTHER" id="PTHR30250:SF21">
    <property type="entry name" value="LIPID II FLIPPASE MURJ"/>
    <property type="match status" value="1"/>
</dbReference>
<dbReference type="RefSeq" id="WP_183771634.1">
    <property type="nucleotide sequence ID" value="NZ_CAWVEG010000167.1"/>
</dbReference>
<sequence>MANQKRSSNNSIVVQSAILAAAQILVRVIGLLYRVPMQRIIGDVGNGYYGAAYEIYQFILLLSANGIPTAVALLVARHLARREYKNVYRIFKGSMIFALIIGGVVMLFTLFGARWLAVALFGQDYADVSIALRILAPTLLISAVMGVMRGFFQGKNVMMPTAISQMVEQVFNALISVIAAYFLIVRGPAWGAAGGTLGTCMGALSGFIFIAIVYYLYKPTFMRLLKKDKSHFHLHSEQVIKMVAVTMAPVVLSSTVYQISGIIDTSMFYRIMGGLGYASDVAAELFGNYSGQYKMILNIPLGITSSIGIALIPAVTSLIAVGKRREARERIDSIIKLTNLVAIPSCVGLIVLAEPIMKLLFVINNDVPIRLLQLGAITVITYSFSTVTIAILQGMNRMKTPVINSAISLLIHIVVVYILLQFADMNIYALIYGNLVFSFAMCALNLFALYRYVNYRQEVFRSFVLPTLAAVIMGAIAYFIYRVVYYVIHINLIGIIFAVIFGVAAYGVILILLGGMNEEELRSMPKGHLLVKFCRKIHIM</sequence>
<dbReference type="EMBL" id="JACHFW010000002">
    <property type="protein sequence ID" value="MBB5263643.1"/>
    <property type="molecule type" value="Genomic_DNA"/>
</dbReference>
<keyword evidence="4 6" id="KW-1133">Transmembrane helix</keyword>
<feature type="transmembrane region" description="Helical" evidence="6">
    <location>
        <begin position="429"/>
        <end position="450"/>
    </location>
</feature>
<dbReference type="InterPro" id="IPR050833">
    <property type="entry name" value="Poly_Biosynth_Transport"/>
</dbReference>
<keyword evidence="3 6" id="KW-0812">Transmembrane</keyword>
<evidence type="ECO:0000256" key="4">
    <source>
        <dbReference type="ARBA" id="ARBA00022989"/>
    </source>
</evidence>
<keyword evidence="2" id="KW-1003">Cell membrane</keyword>
<feature type="transmembrane region" description="Helical" evidence="6">
    <location>
        <begin position="130"/>
        <end position="148"/>
    </location>
</feature>
<feature type="transmembrane region" description="Helical" evidence="6">
    <location>
        <begin position="96"/>
        <end position="118"/>
    </location>
</feature>
<dbReference type="InterPro" id="IPR024923">
    <property type="entry name" value="PG_synth_SpoVB"/>
</dbReference>
<dbReference type="GO" id="GO:0005886">
    <property type="term" value="C:plasma membrane"/>
    <property type="evidence" value="ECO:0007669"/>
    <property type="project" value="UniProtKB-SubCell"/>
</dbReference>
<gene>
    <name evidence="7" type="ORF">HNP82_000741</name>
</gene>
<dbReference type="PANTHER" id="PTHR30250">
    <property type="entry name" value="PST FAMILY PREDICTED COLANIC ACID TRANSPORTER"/>
    <property type="match status" value="1"/>
</dbReference>
<feature type="transmembrane region" description="Helical" evidence="6">
    <location>
        <begin position="55"/>
        <end position="76"/>
    </location>
</feature>
<accession>A0A7W8H8T6</accession>
<evidence type="ECO:0000256" key="2">
    <source>
        <dbReference type="ARBA" id="ARBA00022475"/>
    </source>
</evidence>
<feature type="transmembrane region" description="Helical" evidence="6">
    <location>
        <begin position="169"/>
        <end position="189"/>
    </location>
</feature>
<evidence type="ECO:0000313" key="8">
    <source>
        <dbReference type="Proteomes" id="UP000543642"/>
    </source>
</evidence>
<feature type="transmembrane region" description="Helical" evidence="6">
    <location>
        <begin position="372"/>
        <end position="392"/>
    </location>
</feature>
<dbReference type="Proteomes" id="UP000543642">
    <property type="component" value="Unassembled WGS sequence"/>
</dbReference>
<comment type="subcellular location">
    <subcellularLocation>
        <location evidence="1">Cell membrane</location>
        <topology evidence="1">Multi-pass membrane protein</topology>
    </subcellularLocation>
</comment>
<feature type="transmembrane region" description="Helical" evidence="6">
    <location>
        <begin position="462"/>
        <end position="481"/>
    </location>
</feature>
<dbReference type="PIRSF" id="PIRSF038958">
    <property type="entry name" value="PG_synth_SpoVB"/>
    <property type="match status" value="1"/>
</dbReference>
<comment type="caution">
    <text evidence="7">The sequence shown here is derived from an EMBL/GenBank/DDBJ whole genome shotgun (WGS) entry which is preliminary data.</text>
</comment>
<feature type="transmembrane region" description="Helical" evidence="6">
    <location>
        <begin position="487"/>
        <end position="514"/>
    </location>
</feature>
<evidence type="ECO:0000313" key="7">
    <source>
        <dbReference type="EMBL" id="MBB5263643.1"/>
    </source>
</evidence>